<keyword evidence="2" id="KW-1185">Reference proteome</keyword>
<proteinExistence type="predicted"/>
<organism evidence="1 2">
    <name type="scientific">Virgisporangium aurantiacum</name>
    <dbReference type="NCBI Taxonomy" id="175570"/>
    <lineage>
        <taxon>Bacteria</taxon>
        <taxon>Bacillati</taxon>
        <taxon>Actinomycetota</taxon>
        <taxon>Actinomycetes</taxon>
        <taxon>Micromonosporales</taxon>
        <taxon>Micromonosporaceae</taxon>
        <taxon>Virgisporangium</taxon>
    </lineage>
</organism>
<dbReference type="Proteomes" id="UP000612585">
    <property type="component" value="Unassembled WGS sequence"/>
</dbReference>
<reference evidence="1" key="1">
    <citation type="submission" date="2021-01" db="EMBL/GenBank/DDBJ databases">
        <title>Whole genome shotgun sequence of Virgisporangium aurantiacum NBRC 16421.</title>
        <authorList>
            <person name="Komaki H."/>
            <person name="Tamura T."/>
        </authorList>
    </citation>
    <scope>NUCLEOTIDE SEQUENCE</scope>
    <source>
        <strain evidence="1">NBRC 16421</strain>
    </source>
</reference>
<name>A0A8J3ZMN1_9ACTN</name>
<dbReference type="EMBL" id="BOPG01000116">
    <property type="protein sequence ID" value="GIJ64403.1"/>
    <property type="molecule type" value="Genomic_DNA"/>
</dbReference>
<protein>
    <submittedName>
        <fullName evidence="1">Uncharacterized protein</fullName>
    </submittedName>
</protein>
<dbReference type="AlphaFoldDB" id="A0A8J3ZMN1"/>
<comment type="caution">
    <text evidence="1">The sequence shown here is derived from an EMBL/GenBank/DDBJ whole genome shotgun (WGS) entry which is preliminary data.</text>
</comment>
<gene>
    <name evidence="1" type="ORF">Vau01_119190</name>
</gene>
<accession>A0A8J3ZMN1</accession>
<evidence type="ECO:0000313" key="1">
    <source>
        <dbReference type="EMBL" id="GIJ64403.1"/>
    </source>
</evidence>
<sequence length="168" mass="17786">MGQSPEPAAARPEQLIGALIPPATRRFAPLAPLDLPVLPRLDLPADAPFESFLLDVARLDASGRFSARSLLTTLAWSPGHRVDLRVGTDVVVISSCVDGRQAVGGRGELTLPVSARALAGLDREGWIVLVAIPARGALIVHPPALIARLLTDYYGRQPGPDGRIHGDD</sequence>
<evidence type="ECO:0000313" key="2">
    <source>
        <dbReference type="Proteomes" id="UP000612585"/>
    </source>
</evidence>